<dbReference type="EMBL" id="JYNV01000291">
    <property type="protein sequence ID" value="KZM19499.1"/>
    <property type="molecule type" value="Genomic_DNA"/>
</dbReference>
<dbReference type="OrthoDB" id="3932796at2759"/>
<name>A0A162XEC3_DIDRA</name>
<accession>A0A162XEC3</accession>
<protein>
    <submittedName>
        <fullName evidence="1">Sequence-specific DNA binding RNA polymerase II transcription factor</fullName>
    </submittedName>
</protein>
<dbReference type="Proteomes" id="UP000076837">
    <property type="component" value="Unassembled WGS sequence"/>
</dbReference>
<evidence type="ECO:0000313" key="2">
    <source>
        <dbReference type="Proteomes" id="UP000076837"/>
    </source>
</evidence>
<organism evidence="1 2">
    <name type="scientific">Didymella rabiei</name>
    <name type="common">Chickpea ascochyta blight fungus</name>
    <name type="synonym">Mycosphaerella rabiei</name>
    <dbReference type="NCBI Taxonomy" id="5454"/>
    <lineage>
        <taxon>Eukaryota</taxon>
        <taxon>Fungi</taxon>
        <taxon>Dikarya</taxon>
        <taxon>Ascomycota</taxon>
        <taxon>Pezizomycotina</taxon>
        <taxon>Dothideomycetes</taxon>
        <taxon>Pleosporomycetidae</taxon>
        <taxon>Pleosporales</taxon>
        <taxon>Pleosporineae</taxon>
        <taxon>Didymellaceae</taxon>
        <taxon>Ascochyta</taxon>
    </lineage>
</organism>
<keyword evidence="2" id="KW-1185">Reference proteome</keyword>
<reference evidence="1 2" key="1">
    <citation type="journal article" date="2016" name="Sci. Rep.">
        <title>Draft genome sequencing and secretome analysis of fungal phytopathogen Ascochyta rabiei provides insight into the necrotrophic effector repertoire.</title>
        <authorList>
            <person name="Verma S."/>
            <person name="Gazara R.K."/>
            <person name="Nizam S."/>
            <person name="Parween S."/>
            <person name="Chattopadhyay D."/>
            <person name="Verma P.K."/>
        </authorList>
    </citation>
    <scope>NUCLEOTIDE SEQUENCE [LARGE SCALE GENOMIC DNA]</scope>
    <source>
        <strain evidence="1 2">ArDII</strain>
    </source>
</reference>
<evidence type="ECO:0000313" key="1">
    <source>
        <dbReference type="EMBL" id="KZM19499.1"/>
    </source>
</evidence>
<dbReference type="AlphaFoldDB" id="A0A162XEC3"/>
<comment type="caution">
    <text evidence="1">The sequence shown here is derived from an EMBL/GenBank/DDBJ whole genome shotgun (WGS) entry which is preliminary data.</text>
</comment>
<proteinExistence type="predicted"/>
<gene>
    <name evidence="1" type="ORF">ST47_g9406</name>
</gene>
<sequence length="265" mass="30171">MSNWKLQIEESRETRVVDEHEWISSWLRDADYEERNQNVNDAGDIGAVEPVTPQRRPLQILNYDEVSPTNTNFSHDSVFDTPQGFGDSWTEEDPFCDDVPDVTSVLDFKAEVVQDSRETPQEDFANDFEVRSFASYDPPSDIDEGLAKSINAKSINATSINATSKAHIDTVALPTEQNGIRITWITSLLLKLQGEDESHWVEKLRLACEFDTLWHDHEDRKNWVLPPVDGRRGDFRAHGVRVPRTHPGEGKGHLTYRELEVAIGN</sequence>